<dbReference type="Gene3D" id="3.30.565.10">
    <property type="entry name" value="Histidine kinase-like ATPase, C-terminal domain"/>
    <property type="match status" value="1"/>
</dbReference>
<protein>
    <recommendedName>
        <fullName evidence="2">histidine kinase</fullName>
        <ecNumber evidence="2">2.7.13.3</ecNumber>
    </recommendedName>
</protein>
<evidence type="ECO:0000256" key="4">
    <source>
        <dbReference type="ARBA" id="ARBA00022679"/>
    </source>
</evidence>
<dbReference type="PANTHER" id="PTHR24421">
    <property type="entry name" value="NITRATE/NITRITE SENSOR PROTEIN NARX-RELATED"/>
    <property type="match status" value="1"/>
</dbReference>
<evidence type="ECO:0000313" key="12">
    <source>
        <dbReference type="Proteomes" id="UP001501822"/>
    </source>
</evidence>
<dbReference type="EC" id="2.7.13.3" evidence="2"/>
<feature type="domain" description="Histidine kinase/HSP90-like ATPase" evidence="10">
    <location>
        <begin position="286"/>
        <end position="378"/>
    </location>
</feature>
<keyword evidence="9" id="KW-0472">Membrane</keyword>
<gene>
    <name evidence="11" type="ORF">GCM10010151_39620</name>
</gene>
<dbReference type="CDD" id="cd16917">
    <property type="entry name" value="HATPase_UhpB-NarQ-NarX-like"/>
    <property type="match status" value="1"/>
</dbReference>
<keyword evidence="4" id="KW-0808">Transferase</keyword>
<feature type="transmembrane region" description="Helical" evidence="9">
    <location>
        <begin position="100"/>
        <end position="119"/>
    </location>
</feature>
<dbReference type="Proteomes" id="UP001501822">
    <property type="component" value="Unassembled WGS sequence"/>
</dbReference>
<sequence>MSGSTVRAGKSVTLADIILSAGVFAVSIPLVYGARESAIVIPLTAVNATLLLAKKRLPLATLAGVLVVAAVRAMLLQRAYPITPATVVALYAAGRYRGRATALAAAAGTILVGFTVSELSERIPSYTLHNVRDLGWVVFAVLAGAWVRSQRIYVRDVEERAARAEREHDEEARRRVAEERVRIARELHDIVGHALMSINILSSVSSRIVERNPDACRDAMDQIRGASNAALGEIRSTLSLLREGTEPLKNPEHGIEDLGALIEQARLGGMPVTYKSYLDDRQVPAIIGFTVYRIVQEALTNVSRHAKDVTKVVVAIASANGHLDVSVVNDGAPATPSEGGGIGLQGMRERVTATGGRLTTTALPGGGFRVHARLPLKETSA</sequence>
<evidence type="ECO:0000256" key="9">
    <source>
        <dbReference type="SAM" id="Phobius"/>
    </source>
</evidence>
<evidence type="ECO:0000256" key="2">
    <source>
        <dbReference type="ARBA" id="ARBA00012438"/>
    </source>
</evidence>
<evidence type="ECO:0000256" key="8">
    <source>
        <dbReference type="ARBA" id="ARBA00023012"/>
    </source>
</evidence>
<keyword evidence="5" id="KW-0547">Nucleotide-binding</keyword>
<evidence type="ECO:0000256" key="3">
    <source>
        <dbReference type="ARBA" id="ARBA00022553"/>
    </source>
</evidence>
<dbReference type="PANTHER" id="PTHR24421:SF10">
    <property type="entry name" value="NITRATE_NITRITE SENSOR PROTEIN NARQ"/>
    <property type="match status" value="1"/>
</dbReference>
<comment type="caution">
    <text evidence="11">The sequence shown here is derived from an EMBL/GenBank/DDBJ whole genome shotgun (WGS) entry which is preliminary data.</text>
</comment>
<comment type="catalytic activity">
    <reaction evidence="1">
        <text>ATP + protein L-histidine = ADP + protein N-phospho-L-histidine.</text>
        <dbReference type="EC" id="2.7.13.3"/>
    </reaction>
</comment>
<reference evidence="11 12" key="1">
    <citation type="journal article" date="2019" name="Int. J. Syst. Evol. Microbiol.">
        <title>The Global Catalogue of Microorganisms (GCM) 10K type strain sequencing project: providing services to taxonomists for standard genome sequencing and annotation.</title>
        <authorList>
            <consortium name="The Broad Institute Genomics Platform"/>
            <consortium name="The Broad Institute Genome Sequencing Center for Infectious Disease"/>
            <person name="Wu L."/>
            <person name="Ma J."/>
        </authorList>
    </citation>
    <scope>NUCLEOTIDE SEQUENCE [LARGE SCALE GENOMIC DNA]</scope>
    <source>
        <strain evidence="11 12">JCM 3146</strain>
    </source>
</reference>
<dbReference type="InterPro" id="IPR011712">
    <property type="entry name" value="Sig_transdc_His_kin_sub3_dim/P"/>
</dbReference>
<name>A0ABN0WT33_9ACTN</name>
<dbReference type="Pfam" id="PF02518">
    <property type="entry name" value="HATPase_c"/>
    <property type="match status" value="1"/>
</dbReference>
<feature type="transmembrane region" description="Helical" evidence="9">
    <location>
        <begin position="60"/>
        <end position="80"/>
    </location>
</feature>
<keyword evidence="9" id="KW-1133">Transmembrane helix</keyword>
<proteinExistence type="predicted"/>
<dbReference type="SUPFAM" id="SSF55874">
    <property type="entry name" value="ATPase domain of HSP90 chaperone/DNA topoisomerase II/histidine kinase"/>
    <property type="match status" value="1"/>
</dbReference>
<keyword evidence="6 11" id="KW-0418">Kinase</keyword>
<evidence type="ECO:0000256" key="5">
    <source>
        <dbReference type="ARBA" id="ARBA00022741"/>
    </source>
</evidence>
<evidence type="ECO:0000256" key="6">
    <source>
        <dbReference type="ARBA" id="ARBA00022777"/>
    </source>
</evidence>
<evidence type="ECO:0000256" key="7">
    <source>
        <dbReference type="ARBA" id="ARBA00022840"/>
    </source>
</evidence>
<dbReference type="Gene3D" id="1.20.5.1930">
    <property type="match status" value="1"/>
</dbReference>
<dbReference type="SMART" id="SM00387">
    <property type="entry name" value="HATPase_c"/>
    <property type="match status" value="1"/>
</dbReference>
<dbReference type="GO" id="GO:0016301">
    <property type="term" value="F:kinase activity"/>
    <property type="evidence" value="ECO:0007669"/>
    <property type="project" value="UniProtKB-KW"/>
</dbReference>
<evidence type="ECO:0000313" key="11">
    <source>
        <dbReference type="EMBL" id="GAA0346076.1"/>
    </source>
</evidence>
<organism evidence="11 12">
    <name type="scientific">Actinoallomurus spadix</name>
    <dbReference type="NCBI Taxonomy" id="79912"/>
    <lineage>
        <taxon>Bacteria</taxon>
        <taxon>Bacillati</taxon>
        <taxon>Actinomycetota</taxon>
        <taxon>Actinomycetes</taxon>
        <taxon>Streptosporangiales</taxon>
        <taxon>Thermomonosporaceae</taxon>
        <taxon>Actinoallomurus</taxon>
    </lineage>
</organism>
<dbReference type="InterPro" id="IPR050482">
    <property type="entry name" value="Sensor_HK_TwoCompSys"/>
</dbReference>
<evidence type="ECO:0000256" key="1">
    <source>
        <dbReference type="ARBA" id="ARBA00000085"/>
    </source>
</evidence>
<keyword evidence="12" id="KW-1185">Reference proteome</keyword>
<dbReference type="InterPro" id="IPR036890">
    <property type="entry name" value="HATPase_C_sf"/>
</dbReference>
<keyword evidence="7" id="KW-0067">ATP-binding</keyword>
<keyword evidence="3" id="KW-0597">Phosphoprotein</keyword>
<keyword evidence="9" id="KW-0812">Transmembrane</keyword>
<dbReference type="EMBL" id="BAAABM010000037">
    <property type="protein sequence ID" value="GAA0346076.1"/>
    <property type="molecule type" value="Genomic_DNA"/>
</dbReference>
<accession>A0ABN0WT33</accession>
<dbReference type="InterPro" id="IPR003594">
    <property type="entry name" value="HATPase_dom"/>
</dbReference>
<feature type="transmembrane region" description="Helical" evidence="9">
    <location>
        <begin position="12"/>
        <end position="31"/>
    </location>
</feature>
<evidence type="ECO:0000259" key="10">
    <source>
        <dbReference type="SMART" id="SM00387"/>
    </source>
</evidence>
<dbReference type="Pfam" id="PF07730">
    <property type="entry name" value="HisKA_3"/>
    <property type="match status" value="1"/>
</dbReference>
<keyword evidence="8" id="KW-0902">Two-component regulatory system</keyword>